<dbReference type="Pfam" id="PF00071">
    <property type="entry name" value="Ras"/>
    <property type="match status" value="1"/>
</dbReference>
<dbReference type="SMART" id="SM00175">
    <property type="entry name" value="RAB"/>
    <property type="match status" value="1"/>
</dbReference>
<dbReference type="EMBL" id="JAKMXF010000310">
    <property type="protein sequence ID" value="KAI6650691.1"/>
    <property type="molecule type" value="Genomic_DNA"/>
</dbReference>
<organism evidence="3 4">
    <name type="scientific">Oopsacas minuta</name>
    <dbReference type="NCBI Taxonomy" id="111878"/>
    <lineage>
        <taxon>Eukaryota</taxon>
        <taxon>Metazoa</taxon>
        <taxon>Porifera</taxon>
        <taxon>Hexactinellida</taxon>
        <taxon>Hexasterophora</taxon>
        <taxon>Lyssacinosida</taxon>
        <taxon>Leucopsacidae</taxon>
        <taxon>Oopsacas</taxon>
    </lineage>
</organism>
<keyword evidence="4" id="KW-1185">Reference proteome</keyword>
<dbReference type="SMART" id="SM00173">
    <property type="entry name" value="RAS"/>
    <property type="match status" value="1"/>
</dbReference>
<dbReference type="InterPro" id="IPR027417">
    <property type="entry name" value="P-loop_NTPase"/>
</dbReference>
<dbReference type="GO" id="GO:0003924">
    <property type="term" value="F:GTPase activity"/>
    <property type="evidence" value="ECO:0007669"/>
    <property type="project" value="InterPro"/>
</dbReference>
<proteinExistence type="predicted"/>
<evidence type="ECO:0000256" key="1">
    <source>
        <dbReference type="ARBA" id="ARBA00022741"/>
    </source>
</evidence>
<accession>A0AAV7JPF3</accession>
<comment type="caution">
    <text evidence="3">The sequence shown here is derived from an EMBL/GenBank/DDBJ whole genome shotgun (WGS) entry which is preliminary data.</text>
</comment>
<dbReference type="NCBIfam" id="TIGR00231">
    <property type="entry name" value="small_GTP"/>
    <property type="match status" value="1"/>
</dbReference>
<dbReference type="SUPFAM" id="SSF52540">
    <property type="entry name" value="P-loop containing nucleoside triphosphate hydrolases"/>
    <property type="match status" value="1"/>
</dbReference>
<dbReference type="CDD" id="cd00154">
    <property type="entry name" value="Rab"/>
    <property type="match status" value="1"/>
</dbReference>
<dbReference type="InterPro" id="IPR005225">
    <property type="entry name" value="Small_GTP-bd"/>
</dbReference>
<reference evidence="3 4" key="1">
    <citation type="journal article" date="2023" name="BMC Biol.">
        <title>The compact genome of the sponge Oopsacas minuta (Hexactinellida) is lacking key metazoan core genes.</title>
        <authorList>
            <person name="Santini S."/>
            <person name="Schenkelaars Q."/>
            <person name="Jourda C."/>
            <person name="Duchesne M."/>
            <person name="Belahbib H."/>
            <person name="Rocher C."/>
            <person name="Selva M."/>
            <person name="Riesgo A."/>
            <person name="Vervoort M."/>
            <person name="Leys S.P."/>
            <person name="Kodjabachian L."/>
            <person name="Le Bivic A."/>
            <person name="Borchiellini C."/>
            <person name="Claverie J.M."/>
            <person name="Renard E."/>
        </authorList>
    </citation>
    <scope>NUCLEOTIDE SEQUENCE [LARGE SCALE GENOMIC DNA]</scope>
    <source>
        <strain evidence="3">SPO-2</strain>
    </source>
</reference>
<dbReference type="PRINTS" id="PR00449">
    <property type="entry name" value="RASTRNSFRMNG"/>
</dbReference>
<name>A0AAV7JPF3_9METZ</name>
<dbReference type="GO" id="GO:0005525">
    <property type="term" value="F:GTP binding"/>
    <property type="evidence" value="ECO:0007669"/>
    <property type="project" value="UniProtKB-KW"/>
</dbReference>
<sequence length="144" mass="16267">MAEGLFNEKNILKFVVVGEPSVGKSSIINRYIYESENFPVTSPGKIGMEVHFKRVILRGRETELQIWDMHGADPCLMGNFSLTRMNGILLVYDVTASESLGKLESWLKEIENYTTLASTPRVLVGNKIDLESERSVERRQGLKC</sequence>
<keyword evidence="2" id="KW-0342">GTP-binding</keyword>
<evidence type="ECO:0000313" key="3">
    <source>
        <dbReference type="EMBL" id="KAI6650691.1"/>
    </source>
</evidence>
<dbReference type="AlphaFoldDB" id="A0AAV7JPF3"/>
<dbReference type="PROSITE" id="PS51419">
    <property type="entry name" value="RAB"/>
    <property type="match status" value="1"/>
</dbReference>
<evidence type="ECO:0000313" key="4">
    <source>
        <dbReference type="Proteomes" id="UP001165289"/>
    </source>
</evidence>
<protein>
    <submittedName>
        <fullName evidence="3">GTP-binding protein RAB1Y (ISS)</fullName>
    </submittedName>
</protein>
<dbReference type="InterPro" id="IPR050227">
    <property type="entry name" value="Rab"/>
</dbReference>
<evidence type="ECO:0000256" key="2">
    <source>
        <dbReference type="ARBA" id="ARBA00023134"/>
    </source>
</evidence>
<dbReference type="Proteomes" id="UP001165289">
    <property type="component" value="Unassembled WGS sequence"/>
</dbReference>
<gene>
    <name evidence="3" type="ORF">LOD99_7742</name>
</gene>
<keyword evidence="1" id="KW-0547">Nucleotide-binding</keyword>
<dbReference type="PANTHER" id="PTHR47977">
    <property type="entry name" value="RAS-RELATED PROTEIN RAB"/>
    <property type="match status" value="1"/>
</dbReference>
<dbReference type="InterPro" id="IPR001806">
    <property type="entry name" value="Small_GTPase"/>
</dbReference>
<dbReference type="Gene3D" id="3.40.50.300">
    <property type="entry name" value="P-loop containing nucleotide triphosphate hydrolases"/>
    <property type="match status" value="1"/>
</dbReference>